<comment type="caution">
    <text evidence="1">The sequence shown here is derived from an EMBL/GenBank/DDBJ whole genome shotgun (WGS) entry which is preliminary data.</text>
</comment>
<sequence length="178" mass="19754">MANELEALIRQIVSEIDGAKGNTTQYSAPHTSSTPNTTVVDRVVTIEDYPIAKKHPEWIDLGQGRDLSHITMDNVMAGHITMDDLKISPSILKAQGQIAKAGGRDQIELNFSRAAEMTKVSDKRLLEMYNALRPYRSSKQELLDIASELDGLGAPICANFVREAAENYERRKKLKGDN</sequence>
<dbReference type="EMBL" id="BJCR01000023">
    <property type="protein sequence ID" value="GCL68981.1"/>
    <property type="molecule type" value="Genomic_DNA"/>
</dbReference>
<organism evidence="1 2">
    <name type="scientific">Veillonella tobetsuensis</name>
    <dbReference type="NCBI Taxonomy" id="1110546"/>
    <lineage>
        <taxon>Bacteria</taxon>
        <taxon>Bacillati</taxon>
        <taxon>Bacillota</taxon>
        <taxon>Negativicutes</taxon>
        <taxon>Veillonellales</taxon>
        <taxon>Veillonellaceae</taxon>
        <taxon>Veillonella</taxon>
    </lineage>
</organism>
<dbReference type="InterPro" id="IPR036091">
    <property type="entry name" value="Prodiol/glycerol_DeHase__sf_su"/>
</dbReference>
<dbReference type="SUPFAM" id="SSF47148">
    <property type="entry name" value="Diol dehydratase, gamma subunit"/>
    <property type="match status" value="1"/>
</dbReference>
<name>A0A480B693_9FIRM</name>
<dbReference type="PIRSF" id="PIRSF018505">
    <property type="entry name" value="Prpndl_dhdrts_sm"/>
    <property type="match status" value="1"/>
</dbReference>
<reference evidence="1 2" key="1">
    <citation type="submission" date="2019-03" db="EMBL/GenBank/DDBJ databases">
        <title>Draft genome sequences of two Veillonella tobetsuensis clinical isolates from intraoperative bronchial fluids of elderly patients with pulmonary carcinoma.</title>
        <authorList>
            <person name="Akiyama T."/>
        </authorList>
    </citation>
    <scope>NUCLEOTIDE SEQUENCE [LARGE SCALE GENOMIC DNA]</scope>
    <source>
        <strain evidence="1 2">PAGU 1579</strain>
    </source>
</reference>
<accession>A0A480B693</accession>
<evidence type="ECO:0000313" key="2">
    <source>
        <dbReference type="Proteomes" id="UP000303581"/>
    </source>
</evidence>
<dbReference type="Gene3D" id="1.10.1510.20">
    <property type="entry name" value="Propanediol/glycerol dehydratase, small subunit"/>
    <property type="match status" value="1"/>
</dbReference>
<gene>
    <name evidence="1" type="ORF">PAGU1579_07500</name>
</gene>
<dbReference type="Proteomes" id="UP000303581">
    <property type="component" value="Unassembled WGS sequence"/>
</dbReference>
<proteinExistence type="predicted"/>
<dbReference type="NCBIfam" id="NF011972">
    <property type="entry name" value="PRK15443.1-3"/>
    <property type="match status" value="1"/>
</dbReference>
<dbReference type="AlphaFoldDB" id="A0A480B693"/>
<dbReference type="RefSeq" id="WP_060924424.1">
    <property type="nucleotide sequence ID" value="NZ_BJCR01000023.1"/>
</dbReference>
<evidence type="ECO:0000313" key="1">
    <source>
        <dbReference type="EMBL" id="GCL68981.1"/>
    </source>
</evidence>
<dbReference type="InterPro" id="IPR003207">
    <property type="entry name" value="Ppandiol/glycerol_DeHydtase_su"/>
</dbReference>
<keyword evidence="2" id="KW-1185">Reference proteome</keyword>
<protein>
    <submittedName>
        <fullName evidence="1">Propanediol dehydratase small subunit</fullName>
    </submittedName>
</protein>
<dbReference type="Pfam" id="PF02287">
    <property type="entry name" value="Dehydratase_SU"/>
    <property type="match status" value="1"/>
</dbReference>